<feature type="non-terminal residue" evidence="1">
    <location>
        <position position="91"/>
    </location>
</feature>
<name>A0AAD5GDT9_AMBAR</name>
<evidence type="ECO:0000313" key="1">
    <source>
        <dbReference type="EMBL" id="KAI7737829.1"/>
    </source>
</evidence>
<feature type="non-terminal residue" evidence="1">
    <location>
        <position position="1"/>
    </location>
</feature>
<dbReference type="AlphaFoldDB" id="A0AAD5GDT9"/>
<protein>
    <submittedName>
        <fullName evidence="1">Uncharacterized protein</fullName>
    </submittedName>
</protein>
<reference evidence="1" key="1">
    <citation type="submission" date="2022-06" db="EMBL/GenBank/DDBJ databases">
        <title>Uncovering the hologenomic basis of an extraordinary plant invasion.</title>
        <authorList>
            <person name="Bieker V.C."/>
            <person name="Martin M.D."/>
            <person name="Gilbert T."/>
            <person name="Hodgins K."/>
            <person name="Battlay P."/>
            <person name="Petersen B."/>
            <person name="Wilson J."/>
        </authorList>
    </citation>
    <scope>NUCLEOTIDE SEQUENCE</scope>
    <source>
        <strain evidence="1">AA19_3_7</strain>
        <tissue evidence="1">Leaf</tissue>
    </source>
</reference>
<keyword evidence="2" id="KW-1185">Reference proteome</keyword>
<sequence length="91" mass="10416">NIRSHFTCCQIVPRRNARGAPSSCVLFAKLVATQTTTTPKKDIKEPDRTVHVCFRQIVAAEEFKVVPLLGFLFCNFLYKNYNEGLAYKNYN</sequence>
<organism evidence="1 2">
    <name type="scientific">Ambrosia artemisiifolia</name>
    <name type="common">Common ragweed</name>
    <dbReference type="NCBI Taxonomy" id="4212"/>
    <lineage>
        <taxon>Eukaryota</taxon>
        <taxon>Viridiplantae</taxon>
        <taxon>Streptophyta</taxon>
        <taxon>Embryophyta</taxon>
        <taxon>Tracheophyta</taxon>
        <taxon>Spermatophyta</taxon>
        <taxon>Magnoliopsida</taxon>
        <taxon>eudicotyledons</taxon>
        <taxon>Gunneridae</taxon>
        <taxon>Pentapetalae</taxon>
        <taxon>asterids</taxon>
        <taxon>campanulids</taxon>
        <taxon>Asterales</taxon>
        <taxon>Asteraceae</taxon>
        <taxon>Asteroideae</taxon>
        <taxon>Heliantheae alliance</taxon>
        <taxon>Heliantheae</taxon>
        <taxon>Ambrosia</taxon>
    </lineage>
</organism>
<evidence type="ECO:0000313" key="2">
    <source>
        <dbReference type="Proteomes" id="UP001206925"/>
    </source>
</evidence>
<comment type="caution">
    <text evidence="1">The sequence shown here is derived from an EMBL/GenBank/DDBJ whole genome shotgun (WGS) entry which is preliminary data.</text>
</comment>
<dbReference type="EMBL" id="JAMZMK010008947">
    <property type="protein sequence ID" value="KAI7737829.1"/>
    <property type="molecule type" value="Genomic_DNA"/>
</dbReference>
<gene>
    <name evidence="1" type="ORF">M8C21_009332</name>
</gene>
<dbReference type="Proteomes" id="UP001206925">
    <property type="component" value="Unassembled WGS sequence"/>
</dbReference>
<accession>A0AAD5GDT9</accession>
<proteinExistence type="predicted"/>